<sequence>MARTATFDSGGRNHERHLETDHVKMPDQSPGVASPTGGDGLDPVPDITASQKMISAMSGSLFTSLLVTPLDVVRVRLQSQRTPTSTIDFSKLALRTTSLTPTQTAELGVTACCREVFFQGNSAELCIAVPRSERFIEPVTSSGAPVADCAVHEVQRKTYHSTFDGLRKIARNEGFTTLWRGLSPTLLMTIPANIIYFTGYDWLRYSPVSPLSKLSSDNAPLVAGSTARVLAATAVGPIELVRTRMQAAHGTSRTNHLMETFQGVREMVSTHGYVSLWRGLTLTLWRDVPFSGLYWWGYETIRSRLTDMREENRGRSFDGAESLQTARRRFQSEENHTETFVDSFTAGALSGTFASIVTTPFDVGKTRTQVHRDAPGAVAGKGHAPEEMNMVRLLWHIFKTEGASGLWKGWAPRVLKVAPACAIMISSYEVGKRVFRGVNERINEAARAEHPRR</sequence>
<dbReference type="SUPFAM" id="SSF103506">
    <property type="entry name" value="Mitochondrial carrier"/>
    <property type="match status" value="1"/>
</dbReference>
<dbReference type="Proteomes" id="UP000243498">
    <property type="component" value="Unassembled WGS sequence"/>
</dbReference>
<proteinExistence type="inferred from homology"/>
<evidence type="ECO:0000256" key="12">
    <source>
        <dbReference type="SAM" id="MobiDB-lite"/>
    </source>
</evidence>
<evidence type="ECO:0000256" key="9">
    <source>
        <dbReference type="ARBA" id="ARBA00023136"/>
    </source>
</evidence>
<dbReference type="Pfam" id="PF00153">
    <property type="entry name" value="Mito_carr"/>
    <property type="match status" value="4"/>
</dbReference>
<organism evidence="13 15">
    <name type="scientific">Metarhizium rileyi (strain RCEF 4871)</name>
    <name type="common">Nomuraea rileyi</name>
    <dbReference type="NCBI Taxonomy" id="1649241"/>
    <lineage>
        <taxon>Eukaryota</taxon>
        <taxon>Fungi</taxon>
        <taxon>Dikarya</taxon>
        <taxon>Ascomycota</taxon>
        <taxon>Pezizomycotina</taxon>
        <taxon>Sordariomycetes</taxon>
        <taxon>Hypocreomycetidae</taxon>
        <taxon>Hypocreales</taxon>
        <taxon>Clavicipitaceae</taxon>
        <taxon>Metarhizium</taxon>
    </lineage>
</organism>
<evidence type="ECO:0000256" key="1">
    <source>
        <dbReference type="ARBA" id="ARBA00004448"/>
    </source>
</evidence>
<evidence type="ECO:0000256" key="6">
    <source>
        <dbReference type="ARBA" id="ARBA00022792"/>
    </source>
</evidence>
<keyword evidence="6" id="KW-0999">Mitochondrion inner membrane</keyword>
<evidence type="ECO:0000256" key="10">
    <source>
        <dbReference type="PROSITE-ProRule" id="PRU00282"/>
    </source>
</evidence>
<feature type="repeat" description="Solcar" evidence="10">
    <location>
        <begin position="338"/>
        <end position="434"/>
    </location>
</feature>
<dbReference type="OrthoDB" id="1747031at2759"/>
<evidence type="ECO:0000256" key="3">
    <source>
        <dbReference type="ARBA" id="ARBA00022448"/>
    </source>
</evidence>
<evidence type="ECO:0000313" key="15">
    <source>
        <dbReference type="Proteomes" id="UP000243498"/>
    </source>
</evidence>
<protein>
    <submittedName>
        <fullName evidence="13">Mitochondrial carrier domain protein</fullName>
    </submittedName>
</protein>
<keyword evidence="9 10" id="KW-0472">Membrane</keyword>
<keyword evidence="5" id="KW-0677">Repeat</keyword>
<dbReference type="GO" id="GO:1990542">
    <property type="term" value="P:mitochondrial transmembrane transport"/>
    <property type="evidence" value="ECO:0007669"/>
    <property type="project" value="InterPro"/>
</dbReference>
<evidence type="ECO:0000256" key="8">
    <source>
        <dbReference type="ARBA" id="ARBA00023128"/>
    </source>
</evidence>
<evidence type="ECO:0000256" key="7">
    <source>
        <dbReference type="ARBA" id="ARBA00022989"/>
    </source>
</evidence>
<keyword evidence="15" id="KW-1185">Reference proteome</keyword>
<keyword evidence="8" id="KW-0496">Mitochondrion</keyword>
<evidence type="ECO:0000256" key="11">
    <source>
        <dbReference type="RuleBase" id="RU000488"/>
    </source>
</evidence>
<feature type="repeat" description="Solcar" evidence="10">
    <location>
        <begin position="215"/>
        <end position="304"/>
    </location>
</feature>
<dbReference type="InterPro" id="IPR018108">
    <property type="entry name" value="MCP_transmembrane"/>
</dbReference>
<dbReference type="STRING" id="1081105.A0A167C065"/>
<dbReference type="PROSITE" id="PS50920">
    <property type="entry name" value="SOLCAR"/>
    <property type="match status" value="3"/>
</dbReference>
<keyword evidence="3 11" id="KW-0813">Transport</keyword>
<dbReference type="GO" id="GO:0005743">
    <property type="term" value="C:mitochondrial inner membrane"/>
    <property type="evidence" value="ECO:0007669"/>
    <property type="project" value="UniProtKB-SubCell"/>
</dbReference>
<dbReference type="Gene3D" id="1.50.40.10">
    <property type="entry name" value="Mitochondrial carrier domain"/>
    <property type="match status" value="2"/>
</dbReference>
<gene>
    <name evidence="14" type="ORF">ED733_003833</name>
    <name evidence="13" type="ORF">NOR_05714</name>
</gene>
<dbReference type="InterPro" id="IPR023395">
    <property type="entry name" value="MCP_dom_sf"/>
</dbReference>
<evidence type="ECO:0000256" key="2">
    <source>
        <dbReference type="ARBA" id="ARBA00006375"/>
    </source>
</evidence>
<dbReference type="EMBL" id="AZHC01000018">
    <property type="protein sequence ID" value="OAA40626.1"/>
    <property type="molecule type" value="Genomic_DNA"/>
</dbReference>
<dbReference type="InterPro" id="IPR045315">
    <property type="entry name" value="Mtm1-like"/>
</dbReference>
<evidence type="ECO:0000313" key="14">
    <source>
        <dbReference type="EMBL" id="TWU76209.1"/>
    </source>
</evidence>
<name>A0A167C065_METRR</name>
<evidence type="ECO:0000256" key="5">
    <source>
        <dbReference type="ARBA" id="ARBA00022737"/>
    </source>
</evidence>
<reference evidence="13 15" key="1">
    <citation type="journal article" date="2016" name="Genome Biol. Evol.">
        <title>Divergent and convergent evolution of fungal pathogenicity.</title>
        <authorList>
            <person name="Shang Y."/>
            <person name="Xiao G."/>
            <person name="Zheng P."/>
            <person name="Cen K."/>
            <person name="Zhan S."/>
            <person name="Wang C."/>
        </authorList>
    </citation>
    <scope>NUCLEOTIDE SEQUENCE [LARGE SCALE GENOMIC DNA]</scope>
    <source>
        <strain evidence="13 15">RCEF 4871</strain>
    </source>
</reference>
<feature type="region of interest" description="Disordered" evidence="12">
    <location>
        <begin position="1"/>
        <end position="45"/>
    </location>
</feature>
<dbReference type="OMA" id="YWWGYES"/>
<keyword evidence="7" id="KW-1133">Transmembrane helix</keyword>
<dbReference type="Proteomes" id="UP000317257">
    <property type="component" value="Unassembled WGS sequence"/>
</dbReference>
<accession>A0A5C6GFK1</accession>
<comment type="caution">
    <text evidence="13">The sequence shown here is derived from an EMBL/GenBank/DDBJ whole genome shotgun (WGS) entry which is preliminary data.</text>
</comment>
<dbReference type="PANTHER" id="PTHR45760:SF2">
    <property type="entry name" value="FI19922P1-RELATED"/>
    <property type="match status" value="1"/>
</dbReference>
<dbReference type="PANTHER" id="PTHR45760">
    <property type="entry name" value="FI19922P1-RELATED"/>
    <property type="match status" value="1"/>
</dbReference>
<dbReference type="AlphaFoldDB" id="A0A167C065"/>
<evidence type="ECO:0000256" key="4">
    <source>
        <dbReference type="ARBA" id="ARBA00022692"/>
    </source>
</evidence>
<dbReference type="EMBL" id="SBHS01000005">
    <property type="protein sequence ID" value="TWU76209.1"/>
    <property type="molecule type" value="Genomic_DNA"/>
</dbReference>
<evidence type="ECO:0000313" key="16">
    <source>
        <dbReference type="Proteomes" id="UP000317257"/>
    </source>
</evidence>
<keyword evidence="4 10" id="KW-0812">Transmembrane</keyword>
<reference evidence="14" key="3">
    <citation type="journal article" date="2019" name="Microbiol. Resour. Announc.">
        <title>Genome Sequence of Metarhizium rileyi, a Microbial Control Agent for Lepidoptera.</title>
        <authorList>
            <person name="Binneck E."/>
            <person name="Lastra C.C.L."/>
            <person name="Sosa-Gomez D.R."/>
        </authorList>
    </citation>
    <scope>NUCLEOTIDE SEQUENCE</scope>
    <source>
        <strain evidence="14">Cep018-CH2</strain>
    </source>
</reference>
<feature type="repeat" description="Solcar" evidence="10">
    <location>
        <begin position="47"/>
        <end position="206"/>
    </location>
</feature>
<evidence type="ECO:0000313" key="13">
    <source>
        <dbReference type="EMBL" id="OAA40626.1"/>
    </source>
</evidence>
<comment type="similarity">
    <text evidence="2 11">Belongs to the mitochondrial carrier (TC 2.A.29) family.</text>
</comment>
<reference evidence="16" key="2">
    <citation type="submission" date="2018-12" db="EMBL/GenBank/DDBJ databases">
        <title>The complete genome of Metarhizium rileyi, a key fungal pathogen of Lepidoptera.</title>
        <authorList>
            <person name="Binneck E."/>
            <person name="Lastra C.C.L."/>
            <person name="Sosa-Gomez D.R."/>
        </authorList>
    </citation>
    <scope>NUCLEOTIDE SEQUENCE [LARGE SCALE GENOMIC DNA]</scope>
    <source>
        <strain evidence="16">Cep018-CH2</strain>
    </source>
</reference>
<accession>A0A167C065</accession>
<comment type="subcellular location">
    <subcellularLocation>
        <location evidence="1">Mitochondrion inner membrane</location>
        <topology evidence="1">Multi-pass membrane protein</topology>
    </subcellularLocation>
</comment>
<feature type="compositionally biased region" description="Basic and acidic residues" evidence="12">
    <location>
        <begin position="11"/>
        <end position="25"/>
    </location>
</feature>